<evidence type="ECO:0000259" key="2">
    <source>
        <dbReference type="SMART" id="SM00355"/>
    </source>
</evidence>
<evidence type="ECO:0000256" key="1">
    <source>
        <dbReference type="SAM" id="MobiDB-lite"/>
    </source>
</evidence>
<feature type="domain" description="C2H2-type" evidence="2">
    <location>
        <begin position="634"/>
        <end position="661"/>
    </location>
</feature>
<evidence type="ECO:0000313" key="3">
    <source>
        <dbReference type="EMBL" id="KFH46461.1"/>
    </source>
</evidence>
<protein>
    <recommendedName>
        <fullName evidence="2">C2H2-type domain-containing protein</fullName>
    </recommendedName>
</protein>
<feature type="region of interest" description="Disordered" evidence="1">
    <location>
        <begin position="466"/>
        <end position="594"/>
    </location>
</feature>
<feature type="compositionally biased region" description="Polar residues" evidence="1">
    <location>
        <begin position="561"/>
        <end position="571"/>
    </location>
</feature>
<name>A0A086TAS9_HAPC1</name>
<dbReference type="GO" id="GO:0003700">
    <property type="term" value="F:DNA-binding transcription factor activity"/>
    <property type="evidence" value="ECO:0007669"/>
    <property type="project" value="InterPro"/>
</dbReference>
<dbReference type="EMBL" id="JPKY01000019">
    <property type="protein sequence ID" value="KFH46461.1"/>
    <property type="molecule type" value="Genomic_DNA"/>
</dbReference>
<dbReference type="Gene3D" id="3.30.160.60">
    <property type="entry name" value="Classic Zinc Finger"/>
    <property type="match status" value="1"/>
</dbReference>
<evidence type="ECO:0000313" key="4">
    <source>
        <dbReference type="Proteomes" id="UP000029964"/>
    </source>
</evidence>
<feature type="compositionally biased region" description="Polar residues" evidence="1">
    <location>
        <begin position="15"/>
        <end position="26"/>
    </location>
</feature>
<feature type="compositionally biased region" description="Basic residues" evidence="1">
    <location>
        <begin position="1"/>
        <end position="11"/>
    </location>
</feature>
<dbReference type="PANTHER" id="PTHR23225:SF2">
    <property type="entry name" value="AT09679P-RELATED"/>
    <property type="match status" value="1"/>
</dbReference>
<sequence length="858" mass="94374">MEPSTKRRKLAPKVNASTDPKPQPTQHLHDPVSPNPHLGVLGKLSPHYPVPEPPVTERHDFESFARHLQDAAMLIQRQAERKAEPPQYTNVSVLMLRWEGDDSPESDLNALDQLFQTSYGFRTKRWQIPSCPNPVTKLSVQIDSLLENPRPDHLLIIYYAGHGYTGADGQLYWARNGREDSAKVKWDGVRCLFEDAQSDMLLLLDTCAIPDPVPSGSHGTKQAIAAYKPGDGGGAGISRSFTSNLVEALQKLSSTRSFTAQRLYEELHSLQQQYLIQAQPPPVTNGASTAHRTPVFFTITPGKGQTLTLAPAPASRGASMAVPPLNGTSPERRAESSREDQPINADEVADIKFDEARILVCTTFVGDASPDMSFFHQWLQNTPSMGAKIAVEGMFLGPPTMLLISMPHSIWNVVQHDKVCCFLGYITSHNMLHLYQRLVGPAGPKPSAKEVEDGRILLEAREMAAGPSAHLGRERNPREAHSLGPSSREELPPTDRTGFAQPQSSTRGSFVSINAGKAPGKPKDENEGSEEMREAAEQLKALSHVRHRSDEGSQAGRPRTSLPNGILNTDGVSRGAHEPGMDSPGKPRSPTNRVKVPRHALPKHETRCNHCTHAPFRDSSSLRKHIAAAHTRPFPCAFSFAGCNSTFGSKNEWKRHITSQHLCLQYYRCSECPQSAVEGKANEFNRKDLFTQHLRRMHAPFQIKRPVSKGDSKVQVEWEAQVKSLQESCLVNRRHPPQKSSCPKPECQNDFVGPAAWDEWTEHVGRHMEKGEADNLGVDPCLIDWALKEGIIEGKAGGGYRLRYNNGNSSTGGGDGGSFVEPKESAPQSQMMASQPGIAEGSPTKESSPLQVEMDVDK</sequence>
<feature type="region of interest" description="Disordered" evidence="1">
    <location>
        <begin position="809"/>
        <end position="858"/>
    </location>
</feature>
<feature type="domain" description="C2H2-type" evidence="2">
    <location>
        <begin position="606"/>
        <end position="630"/>
    </location>
</feature>
<gene>
    <name evidence="3" type="ORF">ACRE_027660</name>
</gene>
<accession>A0A086TAS9</accession>
<dbReference type="InterPro" id="IPR013087">
    <property type="entry name" value="Znf_C2H2_type"/>
</dbReference>
<dbReference type="SMART" id="SM00355">
    <property type="entry name" value="ZnF_C2H2"/>
    <property type="match status" value="3"/>
</dbReference>
<feature type="compositionally biased region" description="Basic and acidic residues" evidence="1">
    <location>
        <begin position="330"/>
        <end position="341"/>
    </location>
</feature>
<dbReference type="AlphaFoldDB" id="A0A086TAS9"/>
<dbReference type="InterPro" id="IPR039970">
    <property type="entry name" value="TF_Grauzone"/>
</dbReference>
<dbReference type="HOGENOM" id="CLU_006223_0_0_1"/>
<feature type="region of interest" description="Disordered" evidence="1">
    <location>
        <begin position="313"/>
        <end position="344"/>
    </location>
</feature>
<feature type="domain" description="C2H2-type" evidence="2">
    <location>
        <begin position="667"/>
        <end position="698"/>
    </location>
</feature>
<proteinExistence type="predicted"/>
<feature type="compositionally biased region" description="Basic and acidic residues" evidence="1">
    <location>
        <begin position="471"/>
        <end position="493"/>
    </location>
</feature>
<organism evidence="3 4">
    <name type="scientific">Hapsidospora chrysogenum (strain ATCC 11550 / CBS 779.69 / DSM 880 / IAM 14645 / JCM 23072 / IMI 49137)</name>
    <name type="common">Acremonium chrysogenum</name>
    <dbReference type="NCBI Taxonomy" id="857340"/>
    <lineage>
        <taxon>Eukaryota</taxon>
        <taxon>Fungi</taxon>
        <taxon>Dikarya</taxon>
        <taxon>Ascomycota</taxon>
        <taxon>Pezizomycotina</taxon>
        <taxon>Sordariomycetes</taxon>
        <taxon>Hypocreomycetidae</taxon>
        <taxon>Hypocreales</taxon>
        <taxon>Bionectriaceae</taxon>
        <taxon>Hapsidospora</taxon>
    </lineage>
</organism>
<dbReference type="OrthoDB" id="5388486at2759"/>
<reference evidence="4" key="1">
    <citation type="journal article" date="2014" name="Genome Announc.">
        <title>Genome sequence and annotation of Acremonium chrysogenum, producer of the beta-lactam antibiotic cephalosporin C.</title>
        <authorList>
            <person name="Terfehr D."/>
            <person name="Dahlmann T.A."/>
            <person name="Specht T."/>
            <person name="Zadra I."/>
            <person name="Kuernsteiner H."/>
            <person name="Kueck U."/>
        </authorList>
    </citation>
    <scope>NUCLEOTIDE SEQUENCE [LARGE SCALE GENOMIC DNA]</scope>
    <source>
        <strain evidence="4">ATCC 11550 / CBS 779.69 / DSM 880 / IAM 14645 / JCM 23072 / IMI 49137</strain>
    </source>
</reference>
<dbReference type="Proteomes" id="UP000029964">
    <property type="component" value="Unassembled WGS sequence"/>
</dbReference>
<feature type="compositionally biased region" description="Polar residues" evidence="1">
    <location>
        <begin position="500"/>
        <end position="512"/>
    </location>
</feature>
<dbReference type="PANTHER" id="PTHR23225">
    <property type="entry name" value="ZINC FINGER PROTEIN"/>
    <property type="match status" value="1"/>
</dbReference>
<feature type="region of interest" description="Disordered" evidence="1">
    <location>
        <begin position="1"/>
        <end position="56"/>
    </location>
</feature>
<comment type="caution">
    <text evidence="3">The sequence shown here is derived from an EMBL/GenBank/DDBJ whole genome shotgun (WGS) entry which is preliminary data.</text>
</comment>
<feature type="compositionally biased region" description="Basic and acidic residues" evidence="1">
    <location>
        <begin position="521"/>
        <end position="537"/>
    </location>
</feature>
<keyword evidence="4" id="KW-1185">Reference proteome</keyword>
<dbReference type="STRING" id="857340.A0A086TAS9"/>